<dbReference type="PROSITE" id="PS51099">
    <property type="entry name" value="PTS_EIIB_TYPE_2"/>
    <property type="match status" value="1"/>
</dbReference>
<keyword evidence="10 11" id="KW-0472">Membrane</keyword>
<dbReference type="GO" id="GO:0005886">
    <property type="term" value="C:plasma membrane"/>
    <property type="evidence" value="ECO:0007669"/>
    <property type="project" value="UniProtKB-SubCell"/>
</dbReference>
<evidence type="ECO:0000256" key="3">
    <source>
        <dbReference type="ARBA" id="ARBA00022475"/>
    </source>
</evidence>
<reference evidence="16" key="1">
    <citation type="submission" date="2016-10" db="EMBL/GenBank/DDBJ databases">
        <authorList>
            <person name="Varghese N."/>
            <person name="Submissions S."/>
        </authorList>
    </citation>
    <scope>NUCLEOTIDE SEQUENCE [LARGE SCALE GENOMIC DNA]</scope>
    <source>
        <strain evidence="16">DSM 1551</strain>
    </source>
</reference>
<dbReference type="Pfam" id="PF02378">
    <property type="entry name" value="PTS_EIIC"/>
    <property type="match status" value="1"/>
</dbReference>
<gene>
    <name evidence="15" type="ORF">SAMN04489758_1532</name>
</gene>
<dbReference type="RefSeq" id="WP_092356613.1">
    <property type="nucleotide sequence ID" value="NZ_FOIN01000053.1"/>
</dbReference>
<feature type="transmembrane region" description="Helical" evidence="11">
    <location>
        <begin position="603"/>
        <end position="621"/>
    </location>
</feature>
<dbReference type="NCBIfam" id="TIGR01427">
    <property type="entry name" value="PTS_IIC_fructo"/>
    <property type="match status" value="1"/>
</dbReference>
<keyword evidence="2" id="KW-0813">Transport</keyword>
<dbReference type="AlphaFoldDB" id="A0A1I0HKM3"/>
<dbReference type="PANTHER" id="PTHR30505:SF28">
    <property type="entry name" value="PTS SYSTEM 2-O-ALPHA-MANNOSYL-D-GLYCERATE-SPECIFIC EIIABC COMPONENT"/>
    <property type="match status" value="1"/>
</dbReference>
<evidence type="ECO:0000313" key="15">
    <source>
        <dbReference type="EMBL" id="SET84593.1"/>
    </source>
</evidence>
<evidence type="ECO:0000256" key="1">
    <source>
        <dbReference type="ARBA" id="ARBA00004429"/>
    </source>
</evidence>
<dbReference type="InterPro" id="IPR013011">
    <property type="entry name" value="PTS_EIIB_2"/>
</dbReference>
<feature type="transmembrane region" description="Helical" evidence="11">
    <location>
        <begin position="498"/>
        <end position="520"/>
    </location>
</feature>
<dbReference type="InterPro" id="IPR016152">
    <property type="entry name" value="PTrfase/Anion_transptr"/>
</dbReference>
<dbReference type="InterPro" id="IPR003352">
    <property type="entry name" value="PTS_EIIC"/>
</dbReference>
<keyword evidence="7" id="KW-0598">Phosphotransferase system</keyword>
<dbReference type="SUPFAM" id="SSF55804">
    <property type="entry name" value="Phoshotransferase/anion transport protein"/>
    <property type="match status" value="1"/>
</dbReference>
<evidence type="ECO:0000256" key="2">
    <source>
        <dbReference type="ARBA" id="ARBA00022448"/>
    </source>
</evidence>
<feature type="transmembrane region" description="Helical" evidence="11">
    <location>
        <begin position="333"/>
        <end position="355"/>
    </location>
</feature>
<evidence type="ECO:0000259" key="14">
    <source>
        <dbReference type="PROSITE" id="PS51104"/>
    </source>
</evidence>
<dbReference type="OrthoDB" id="9782569at2"/>
<feature type="transmembrane region" description="Helical" evidence="11">
    <location>
        <begin position="298"/>
        <end position="321"/>
    </location>
</feature>
<dbReference type="InterPro" id="IPR003501">
    <property type="entry name" value="PTS_EIIB_2/3"/>
</dbReference>
<dbReference type="PROSITE" id="PS51104">
    <property type="entry name" value="PTS_EIIC_TYPE_2"/>
    <property type="match status" value="1"/>
</dbReference>
<evidence type="ECO:0000259" key="12">
    <source>
        <dbReference type="PROSITE" id="PS51094"/>
    </source>
</evidence>
<dbReference type="InterPro" id="IPR050864">
    <property type="entry name" value="Bacterial_PTS_Sugar_Transport"/>
</dbReference>
<organism evidence="15 16">
    <name type="scientific">Thomasclavelia cocleata</name>
    <dbReference type="NCBI Taxonomy" id="69824"/>
    <lineage>
        <taxon>Bacteria</taxon>
        <taxon>Bacillati</taxon>
        <taxon>Bacillota</taxon>
        <taxon>Erysipelotrichia</taxon>
        <taxon>Erysipelotrichales</taxon>
        <taxon>Coprobacillaceae</taxon>
        <taxon>Thomasclavelia</taxon>
    </lineage>
</organism>
<protein>
    <submittedName>
        <fullName evidence="15">PTS system, fructose-specific IIC component</fullName>
    </submittedName>
</protein>
<feature type="transmembrane region" description="Helical" evidence="11">
    <location>
        <begin position="387"/>
        <end position="404"/>
    </location>
</feature>
<dbReference type="GeneID" id="78289501"/>
<evidence type="ECO:0000259" key="13">
    <source>
        <dbReference type="PROSITE" id="PS51099"/>
    </source>
</evidence>
<dbReference type="PROSITE" id="PS51094">
    <property type="entry name" value="PTS_EIIA_TYPE_2"/>
    <property type="match status" value="1"/>
</dbReference>
<evidence type="ECO:0000313" key="16">
    <source>
        <dbReference type="Proteomes" id="UP000198558"/>
    </source>
</evidence>
<dbReference type="InterPro" id="IPR003353">
    <property type="entry name" value="PTS_IIB_fruc"/>
</dbReference>
<dbReference type="GO" id="GO:0009401">
    <property type="term" value="P:phosphoenolpyruvate-dependent sugar phosphotransferase system"/>
    <property type="evidence" value="ECO:0007669"/>
    <property type="project" value="UniProtKB-KW"/>
</dbReference>
<dbReference type="InterPro" id="IPR036095">
    <property type="entry name" value="PTS_EIIB-like_sf"/>
</dbReference>
<evidence type="ECO:0000256" key="11">
    <source>
        <dbReference type="SAM" id="Phobius"/>
    </source>
</evidence>
<keyword evidence="4" id="KW-0597">Phosphoprotein</keyword>
<keyword evidence="3" id="KW-1003">Cell membrane</keyword>
<keyword evidence="6" id="KW-0808">Transferase</keyword>
<evidence type="ECO:0000256" key="8">
    <source>
        <dbReference type="ARBA" id="ARBA00022692"/>
    </source>
</evidence>
<feature type="transmembrane region" description="Helical" evidence="11">
    <location>
        <begin position="424"/>
        <end position="445"/>
    </location>
</feature>
<accession>A0A1I0HKM3</accession>
<dbReference type="GO" id="GO:0022877">
    <property type="term" value="F:protein-N(PI)-phosphohistidine-fructose phosphotransferase system transporter activity"/>
    <property type="evidence" value="ECO:0007669"/>
    <property type="project" value="InterPro"/>
</dbReference>
<proteinExistence type="predicted"/>
<feature type="transmembrane region" description="Helical" evidence="11">
    <location>
        <begin position="362"/>
        <end position="381"/>
    </location>
</feature>
<dbReference type="GO" id="GO:0090563">
    <property type="term" value="F:protein-phosphocysteine-sugar phosphotransferase activity"/>
    <property type="evidence" value="ECO:0007669"/>
    <property type="project" value="TreeGrafter"/>
</dbReference>
<dbReference type="Gene3D" id="3.40.930.10">
    <property type="entry name" value="Mannitol-specific EII, Chain A"/>
    <property type="match status" value="1"/>
</dbReference>
<evidence type="ECO:0000256" key="4">
    <source>
        <dbReference type="ARBA" id="ARBA00022553"/>
    </source>
</evidence>
<dbReference type="InterPro" id="IPR002178">
    <property type="entry name" value="PTS_EIIA_type-2_dom"/>
</dbReference>
<feature type="transmembrane region" description="Helical" evidence="11">
    <location>
        <begin position="451"/>
        <end position="477"/>
    </location>
</feature>
<dbReference type="CDD" id="cd05569">
    <property type="entry name" value="PTS_IIB_fructose"/>
    <property type="match status" value="1"/>
</dbReference>
<evidence type="ECO:0000256" key="9">
    <source>
        <dbReference type="ARBA" id="ARBA00022989"/>
    </source>
</evidence>
<evidence type="ECO:0000256" key="10">
    <source>
        <dbReference type="ARBA" id="ARBA00023136"/>
    </source>
</evidence>
<dbReference type="PANTHER" id="PTHR30505">
    <property type="entry name" value="FRUCTOSE-LIKE PERMEASE"/>
    <property type="match status" value="1"/>
</dbReference>
<sequence length="627" mass="69101">MKLTELLCLERIDLNANVINKNDVINYLIELMMVNDNIIDKNVYKQEILNSKIQNINEIIGGITIVYAKTEVVNKPGISVIVVKNKIDYDSLDELSTRLIFMIVMPEDNEDLYLDIIQQLSQMLMDHNFKEQLINANSPNEFLSLISMKELEIEKIIEKPKDCYEILAVTACPLGIVQTFTAAKSLEKMADEMNILFKVEIQSAAVFENILTKDEIKNAKCIIVVADKHIDMSRFNGKRVVMAKITDGINNAEMLLKQAFSNETPIYNFQTETNKKTDKNLAILKTLYAQLSEGINKILPILVATGALISIATLAVSYNLFNISSLVDNVWIANSYVFGNAIQGMVVALLAGFIGNTISSQIGFASGFCCGVATQLNSIYLNDPNNPGILGGIIAGFIGGYMVIAIQKLCKDMPKQFDEVKSMIIYPILSIMIGGLITYLLSPYMGDFNHIIAVFIAEMSLLLKLLLGIIIGIMMTIDMKGPTNKMAYIFGISQILEGNIDVMAAVMAGGMVPPLAIAVATSLFEDKFTNQEIVMGQENFLKGLLFIFDGITPLIYKDFQLVRVTCIAASSIASGLVMIYNCGIMIPQGGIFVLPLMVHPLRFLVALLAGSICGGAIYGLWKEKSDK</sequence>
<dbReference type="Gene3D" id="3.40.50.2300">
    <property type="match status" value="1"/>
</dbReference>
<comment type="subcellular location">
    <subcellularLocation>
        <location evidence="1">Cell inner membrane</location>
        <topology evidence="1">Multi-pass membrane protein</topology>
    </subcellularLocation>
</comment>
<evidence type="ECO:0000256" key="6">
    <source>
        <dbReference type="ARBA" id="ARBA00022679"/>
    </source>
</evidence>
<feature type="domain" description="PTS EIIA type-2" evidence="12">
    <location>
        <begin position="5"/>
        <end position="149"/>
    </location>
</feature>
<evidence type="ECO:0000256" key="7">
    <source>
        <dbReference type="ARBA" id="ARBA00022683"/>
    </source>
</evidence>
<dbReference type="Proteomes" id="UP000198558">
    <property type="component" value="Unassembled WGS sequence"/>
</dbReference>
<dbReference type="GO" id="GO:0005351">
    <property type="term" value="F:carbohydrate:proton symporter activity"/>
    <property type="evidence" value="ECO:0007669"/>
    <property type="project" value="InterPro"/>
</dbReference>
<dbReference type="InterPro" id="IPR013014">
    <property type="entry name" value="PTS_EIIC_2"/>
</dbReference>
<keyword evidence="8 11" id="KW-0812">Transmembrane</keyword>
<feature type="domain" description="PTS EIIC type-2" evidence="14">
    <location>
        <begin position="287"/>
        <end position="627"/>
    </location>
</feature>
<keyword evidence="16" id="KW-1185">Reference proteome</keyword>
<feature type="domain" description="PTS EIIB type-2" evidence="13">
    <location>
        <begin position="166"/>
        <end position="261"/>
    </location>
</feature>
<dbReference type="Pfam" id="PF00359">
    <property type="entry name" value="PTS_EIIA_2"/>
    <property type="match status" value="1"/>
</dbReference>
<evidence type="ECO:0000256" key="5">
    <source>
        <dbReference type="ARBA" id="ARBA00022597"/>
    </source>
</evidence>
<dbReference type="SUPFAM" id="SSF52794">
    <property type="entry name" value="PTS system IIB component-like"/>
    <property type="match status" value="1"/>
</dbReference>
<name>A0A1I0HKM3_9FIRM</name>
<keyword evidence="9 11" id="KW-1133">Transmembrane helix</keyword>
<dbReference type="InterPro" id="IPR006327">
    <property type="entry name" value="PTS_IIC_fruc"/>
</dbReference>
<dbReference type="EMBL" id="FOIN01000053">
    <property type="protein sequence ID" value="SET84593.1"/>
    <property type="molecule type" value="Genomic_DNA"/>
</dbReference>
<keyword evidence="5" id="KW-0762">Sugar transport</keyword>
<feature type="transmembrane region" description="Helical" evidence="11">
    <location>
        <begin position="577"/>
        <end position="597"/>
    </location>
</feature>
<dbReference type="Pfam" id="PF02302">
    <property type="entry name" value="PTS_IIB"/>
    <property type="match status" value="1"/>
</dbReference>